<proteinExistence type="predicted"/>
<dbReference type="Proteomes" id="UP000004067">
    <property type="component" value="Unassembled WGS sequence"/>
</dbReference>
<reference evidence="1 2" key="1">
    <citation type="submission" date="2011-04" db="EMBL/GenBank/DDBJ databases">
        <authorList>
            <person name="Muzny D."/>
            <person name="Qin X."/>
            <person name="Deng J."/>
            <person name="Jiang H."/>
            <person name="Liu Y."/>
            <person name="Qu J."/>
            <person name="Song X.-Z."/>
            <person name="Zhang L."/>
            <person name="Thornton R."/>
            <person name="Coyle M."/>
            <person name="Francisco L."/>
            <person name="Jackson L."/>
            <person name="Javaid M."/>
            <person name="Korchina V."/>
            <person name="Kovar C."/>
            <person name="Mata R."/>
            <person name="Mathew T."/>
            <person name="Ngo R."/>
            <person name="Nguyen L."/>
            <person name="Nguyen N."/>
            <person name="Okwuonu G."/>
            <person name="Ongeri F."/>
            <person name="Pham C."/>
            <person name="Simmons D."/>
            <person name="Wilczek-Boney K."/>
            <person name="Hale W."/>
            <person name="Jakkamsetti A."/>
            <person name="Pham P."/>
            <person name="Ruth R."/>
            <person name="San Lucas F."/>
            <person name="Warren J."/>
            <person name="Zhang J."/>
            <person name="Zhao Z."/>
            <person name="Zhou C."/>
            <person name="Zhu D."/>
            <person name="Lee S."/>
            <person name="Bess C."/>
            <person name="Blankenburg K."/>
            <person name="Forbes L."/>
            <person name="Fu Q."/>
            <person name="Gubbala S."/>
            <person name="Hirani K."/>
            <person name="Jayaseelan J.C."/>
            <person name="Lara F."/>
            <person name="Munidasa M."/>
            <person name="Palculict T."/>
            <person name="Patil S."/>
            <person name="Pu L.-L."/>
            <person name="Saada N."/>
            <person name="Tang L."/>
            <person name="Weissenberger G."/>
            <person name="Zhu Y."/>
            <person name="Hemphill L."/>
            <person name="Shang Y."/>
            <person name="Youmans B."/>
            <person name="Ayvaz T."/>
            <person name="Ross M."/>
            <person name="Santibanez J."/>
            <person name="Aqrawi P."/>
            <person name="Gross S."/>
            <person name="Joshi V."/>
            <person name="Fowler G."/>
            <person name="Nazareth L."/>
            <person name="Reid J."/>
            <person name="Worley K."/>
            <person name="Petrosino J."/>
            <person name="Highlander S."/>
            <person name="Gibbs R."/>
        </authorList>
    </citation>
    <scope>NUCLEOTIDE SEQUENCE [LARGE SCALE GENOMIC DNA]</scope>
    <source>
        <strain evidence="1 2">DSM 2778</strain>
    </source>
</reference>
<keyword evidence="2" id="KW-1185">Reference proteome</keyword>
<protein>
    <submittedName>
        <fullName evidence="1">Uncharacterized protein</fullName>
    </submittedName>
</protein>
<dbReference type="AlphaFoldDB" id="F5RML8"/>
<accession>F5RML8</accession>
<comment type="caution">
    <text evidence="1">The sequence shown here is derived from an EMBL/GenBank/DDBJ whole genome shotgun (WGS) entry which is preliminary data.</text>
</comment>
<evidence type="ECO:0000313" key="2">
    <source>
        <dbReference type="Proteomes" id="UP000004067"/>
    </source>
</evidence>
<sequence length="340" mass="37335">MIFPVQHFPKILLWTQNFTLMFSDSCLLKFLNWIKTTMQGCFFCMDTERKISMRKWNSVAAAVITAFALLIPLGGCGSDSKDTATTTAKMENPEQVFKDILQKAADRNTSVEDVYAMDSLSVAALMTTPDHDGKAFIKKGQRAQPNDLKRENIQVSNIQTRGALMAADITGTAVFTDQGQKQQVPLSGTMVLRNENGVWKQLVMGVVEVTPIKSIEIVSGGMRNVSIHGNVGKTFSGEQVVFLSFKNNSMTNYSFGWVQPPRISAVTDSGEVPAGALPQYDIFSQPHVYRLAGELATITVAFPEATGTIREIKFSDFHILDGTGLPTDFDAPVLTLCLTM</sequence>
<dbReference type="EMBL" id="AFHQ01000034">
    <property type="protein sequence ID" value="EGK59516.1"/>
    <property type="molecule type" value="Genomic_DNA"/>
</dbReference>
<organism evidence="1 2">
    <name type="scientific">Centipeda periodontii DSM 2778</name>
    <dbReference type="NCBI Taxonomy" id="888060"/>
    <lineage>
        <taxon>Bacteria</taxon>
        <taxon>Bacillati</taxon>
        <taxon>Bacillota</taxon>
        <taxon>Negativicutes</taxon>
        <taxon>Selenomonadales</taxon>
        <taxon>Selenomonadaceae</taxon>
        <taxon>Centipeda</taxon>
    </lineage>
</organism>
<dbReference type="HOGENOM" id="CLU_815585_0_0_9"/>
<gene>
    <name evidence="1" type="ORF">HMPREF9081_1504</name>
</gene>
<name>F5RML8_9FIRM</name>
<evidence type="ECO:0000313" key="1">
    <source>
        <dbReference type="EMBL" id="EGK59516.1"/>
    </source>
</evidence>